<dbReference type="PRINTS" id="PR00943">
    <property type="entry name" value="CUATPASE"/>
</dbReference>
<dbReference type="EMBL" id="FWWW01000039">
    <property type="protein sequence ID" value="SMB83644.1"/>
    <property type="molecule type" value="Genomic_DNA"/>
</dbReference>
<feature type="transmembrane region" description="Helical" evidence="19">
    <location>
        <begin position="201"/>
        <end position="219"/>
    </location>
</feature>
<comment type="similarity">
    <text evidence="2 19">Belongs to the cation transport ATPase (P-type) (TC 3.A.3) family. Type IB subfamily.</text>
</comment>
<dbReference type="Proteomes" id="UP000192266">
    <property type="component" value="Unassembled WGS sequence"/>
</dbReference>
<sequence>MEPATKTETLDIEGMTCASCAASVEKSLTRTPGVQRVVVNFATEKATVDYVPAQATPATLKDAVVKAGYGVLERAPGTSAAERSAEIDRQKALAYQKLKRRFGVAVVLAVIIMPLSMLMLWPALMERVNMPILNYVLLALTLPVLFYSGREFFSSAWNSFKHRAANMDTLIAVGTGAAFLYSLAATVVPDWFMRRGLMPEVYYDTTATIIALILLGKVLELRAKTQTSAAMKALMGLQAKTARVVRPDGQEVDVPIEQVQLDDIIVVRPGEKVATDGVIAEGHSAVDEAMLTGESLPVEKKEGDPVFGATLNKTGSFRFRVTKVGADTMLSQIVKLVEDAQGSRAPIQRLADKVSAIFVPTVIVIAILTFVLWFDLAPLEARLPLALVNFVAVLIIACPCALGLATPTAIMVSTGKGAEHGVLIRNAEALEKAYQVDTVLLDKTGTITRGEPAVTDFVPAGRQDAAQLLQIVAAVERQSEHPLAEAVVRYADAQNAPQLPATGFRAVEGKGAAATVAGQAVLIGNRRLLTEEGVSLSAELTAQAEQLLNQAKTVLYVAVAGQAVGLIGVADTVRETSAAAIKQLQALGLEVVMMTGDNPQTAAQVAGQMGITRYFAEVLPSGKAGKVKELQAEGRTVAMVGDGINDAPALAQADIGLAMGGGTDVAMEAAGITLMRSDLQGVVTAIELSRQTIRTIKQNLFFAFIYNTLGIPIAAGLLYPFFGILLSPMLAAGAMALSSVSVLTNSLRLRGFSPVKN</sequence>
<keyword evidence="12" id="KW-1278">Translocase</keyword>
<keyword evidence="13 19" id="KW-1133">Transmembrane helix</keyword>
<keyword evidence="3" id="KW-0813">Transport</keyword>
<reference evidence="21 22" key="1">
    <citation type="submission" date="2017-04" db="EMBL/GenBank/DDBJ databases">
        <authorList>
            <person name="Afonso C.L."/>
            <person name="Miller P.J."/>
            <person name="Scott M.A."/>
            <person name="Spackman E."/>
            <person name="Goraichik I."/>
            <person name="Dimitrov K.M."/>
            <person name="Suarez D.L."/>
            <person name="Swayne D.E."/>
        </authorList>
    </citation>
    <scope>NUCLEOTIDE SEQUENCE [LARGE SCALE GENOMIC DNA]</scope>
    <source>
        <strain evidence="21 22">DSM 11622</strain>
    </source>
</reference>
<evidence type="ECO:0000313" key="22">
    <source>
        <dbReference type="Proteomes" id="UP000192266"/>
    </source>
</evidence>
<dbReference type="Pfam" id="PF00403">
    <property type="entry name" value="HMA"/>
    <property type="match status" value="1"/>
</dbReference>
<feature type="transmembrane region" description="Helical" evidence="19">
    <location>
        <begin position="102"/>
        <end position="124"/>
    </location>
</feature>
<dbReference type="CDD" id="cd00371">
    <property type="entry name" value="HMA"/>
    <property type="match status" value="1"/>
</dbReference>
<dbReference type="Gene3D" id="2.70.150.10">
    <property type="entry name" value="Calcium-transporting ATPase, cytoplasmic transduction domain A"/>
    <property type="match status" value="1"/>
</dbReference>
<feature type="transmembrane region" description="Helical" evidence="19">
    <location>
        <begin position="700"/>
        <end position="722"/>
    </location>
</feature>
<protein>
    <submittedName>
        <fullName evidence="21">Copper-translocating P-type ATPase</fullName>
    </submittedName>
</protein>
<comment type="catalytic activity">
    <reaction evidence="18">
        <text>Cu(+)(in) + ATP + H2O = Cu(+)(out) + ADP + phosphate + H(+)</text>
        <dbReference type="Rhea" id="RHEA:25792"/>
        <dbReference type="ChEBI" id="CHEBI:15377"/>
        <dbReference type="ChEBI" id="CHEBI:15378"/>
        <dbReference type="ChEBI" id="CHEBI:30616"/>
        <dbReference type="ChEBI" id="CHEBI:43474"/>
        <dbReference type="ChEBI" id="CHEBI:49552"/>
        <dbReference type="ChEBI" id="CHEBI:456216"/>
        <dbReference type="EC" id="7.2.2.8"/>
    </reaction>
</comment>
<keyword evidence="11" id="KW-0460">Magnesium</keyword>
<dbReference type="InterPro" id="IPR023298">
    <property type="entry name" value="ATPase_P-typ_TM_dom_sf"/>
</dbReference>
<dbReference type="InterPro" id="IPR023299">
    <property type="entry name" value="ATPase_P-typ_cyto_dom_N"/>
</dbReference>
<dbReference type="InterPro" id="IPR044492">
    <property type="entry name" value="P_typ_ATPase_HD_dom"/>
</dbReference>
<dbReference type="SUPFAM" id="SSF56784">
    <property type="entry name" value="HAD-like"/>
    <property type="match status" value="1"/>
</dbReference>
<evidence type="ECO:0000256" key="17">
    <source>
        <dbReference type="ARBA" id="ARBA00047424"/>
    </source>
</evidence>
<dbReference type="SFLD" id="SFLDS00003">
    <property type="entry name" value="Haloacid_Dehalogenase"/>
    <property type="match status" value="1"/>
</dbReference>
<dbReference type="PANTHER" id="PTHR43520:SF8">
    <property type="entry name" value="P-TYPE CU(+) TRANSPORTER"/>
    <property type="match status" value="1"/>
</dbReference>
<evidence type="ECO:0000256" key="11">
    <source>
        <dbReference type="ARBA" id="ARBA00022842"/>
    </source>
</evidence>
<evidence type="ECO:0000256" key="9">
    <source>
        <dbReference type="ARBA" id="ARBA00022796"/>
    </source>
</evidence>
<proteinExistence type="inferred from homology"/>
<dbReference type="SUPFAM" id="SSF55008">
    <property type="entry name" value="HMA, heavy metal-associated domain"/>
    <property type="match status" value="1"/>
</dbReference>
<dbReference type="GO" id="GO:0005886">
    <property type="term" value="C:plasma membrane"/>
    <property type="evidence" value="ECO:0007669"/>
    <property type="project" value="UniProtKB-SubCell"/>
</dbReference>
<keyword evidence="4 19" id="KW-1003">Cell membrane</keyword>
<dbReference type="PRINTS" id="PR00119">
    <property type="entry name" value="CATATPASE"/>
</dbReference>
<dbReference type="InterPro" id="IPR006121">
    <property type="entry name" value="HMA_dom"/>
</dbReference>
<dbReference type="InterPro" id="IPR017969">
    <property type="entry name" value="Heavy-metal-associated_CS"/>
</dbReference>
<dbReference type="FunFam" id="2.70.150.10:FF:000002">
    <property type="entry name" value="Copper-transporting ATPase 1, putative"/>
    <property type="match status" value="1"/>
</dbReference>
<evidence type="ECO:0000256" key="12">
    <source>
        <dbReference type="ARBA" id="ARBA00022967"/>
    </source>
</evidence>
<dbReference type="GO" id="GO:0005507">
    <property type="term" value="F:copper ion binding"/>
    <property type="evidence" value="ECO:0007669"/>
    <property type="project" value="TreeGrafter"/>
</dbReference>
<comment type="subcellular location">
    <subcellularLocation>
        <location evidence="1">Cell membrane</location>
        <topology evidence="1">Multi-pass membrane protein</topology>
    </subcellularLocation>
</comment>
<evidence type="ECO:0000256" key="13">
    <source>
        <dbReference type="ARBA" id="ARBA00022989"/>
    </source>
</evidence>
<keyword evidence="9" id="KW-0187">Copper transport</keyword>
<evidence type="ECO:0000256" key="15">
    <source>
        <dbReference type="ARBA" id="ARBA00023065"/>
    </source>
</evidence>
<dbReference type="SUPFAM" id="SSF81653">
    <property type="entry name" value="Calcium ATPase, transduction domain A"/>
    <property type="match status" value="1"/>
</dbReference>
<dbReference type="InterPro" id="IPR001757">
    <property type="entry name" value="P_typ_ATPase"/>
</dbReference>
<comment type="catalytic activity">
    <reaction evidence="17">
        <text>Cu(2+)(in) + ATP + H2O = Cu(2+)(out) + ADP + phosphate + H(+)</text>
        <dbReference type="Rhea" id="RHEA:10376"/>
        <dbReference type="ChEBI" id="CHEBI:15377"/>
        <dbReference type="ChEBI" id="CHEBI:15378"/>
        <dbReference type="ChEBI" id="CHEBI:29036"/>
        <dbReference type="ChEBI" id="CHEBI:30616"/>
        <dbReference type="ChEBI" id="CHEBI:43474"/>
        <dbReference type="ChEBI" id="CHEBI:456216"/>
        <dbReference type="EC" id="7.2.2.9"/>
    </reaction>
</comment>
<evidence type="ECO:0000259" key="20">
    <source>
        <dbReference type="PROSITE" id="PS50846"/>
    </source>
</evidence>
<accession>A0A1W1USD2</accession>
<dbReference type="PROSITE" id="PS00154">
    <property type="entry name" value="ATPASE_E1_E2"/>
    <property type="match status" value="1"/>
</dbReference>
<dbReference type="AlphaFoldDB" id="A0A1W1USD2"/>
<dbReference type="NCBIfam" id="TIGR01511">
    <property type="entry name" value="ATPase-IB1_Cu"/>
    <property type="match status" value="1"/>
</dbReference>
<keyword evidence="7 19" id="KW-0479">Metal-binding</keyword>
<dbReference type="InterPro" id="IPR027256">
    <property type="entry name" value="P-typ_ATPase_IB"/>
</dbReference>
<dbReference type="Gene3D" id="3.40.1110.10">
    <property type="entry name" value="Calcium-transporting ATPase, cytoplasmic domain N"/>
    <property type="match status" value="1"/>
</dbReference>
<dbReference type="InterPro" id="IPR059000">
    <property type="entry name" value="ATPase_P-type_domA"/>
</dbReference>
<keyword evidence="16 19" id="KW-0472">Membrane</keyword>
<dbReference type="CDD" id="cd02094">
    <property type="entry name" value="P-type_ATPase_Cu-like"/>
    <property type="match status" value="1"/>
</dbReference>
<dbReference type="Gene3D" id="3.30.70.100">
    <property type="match status" value="1"/>
</dbReference>
<dbReference type="NCBIfam" id="TIGR01494">
    <property type="entry name" value="ATPase_P-type"/>
    <property type="match status" value="1"/>
</dbReference>
<dbReference type="GO" id="GO:0005524">
    <property type="term" value="F:ATP binding"/>
    <property type="evidence" value="ECO:0007669"/>
    <property type="project" value="UniProtKB-UniRule"/>
</dbReference>
<dbReference type="STRING" id="645990.SAMN00120144_0754"/>
<evidence type="ECO:0000256" key="14">
    <source>
        <dbReference type="ARBA" id="ARBA00023008"/>
    </source>
</evidence>
<evidence type="ECO:0000256" key="19">
    <source>
        <dbReference type="RuleBase" id="RU362081"/>
    </source>
</evidence>
<dbReference type="Gene3D" id="3.40.50.1000">
    <property type="entry name" value="HAD superfamily/HAD-like"/>
    <property type="match status" value="1"/>
</dbReference>
<keyword evidence="15" id="KW-0406">Ion transport</keyword>
<dbReference type="GO" id="GO:0043682">
    <property type="term" value="F:P-type divalent copper transporter activity"/>
    <property type="evidence" value="ECO:0007669"/>
    <property type="project" value="UniProtKB-EC"/>
</dbReference>
<feature type="transmembrane region" description="Helical" evidence="19">
    <location>
        <begin position="169"/>
        <end position="189"/>
    </location>
</feature>
<feature type="transmembrane region" description="Helical" evidence="19">
    <location>
        <begin position="130"/>
        <end position="148"/>
    </location>
</feature>
<evidence type="ECO:0000256" key="16">
    <source>
        <dbReference type="ARBA" id="ARBA00023136"/>
    </source>
</evidence>
<keyword evidence="6 19" id="KW-0812">Transmembrane</keyword>
<organism evidence="21 22">
    <name type="scientific">Hymenobacter roseosalivarius DSM 11622</name>
    <dbReference type="NCBI Taxonomy" id="645990"/>
    <lineage>
        <taxon>Bacteria</taxon>
        <taxon>Pseudomonadati</taxon>
        <taxon>Bacteroidota</taxon>
        <taxon>Cytophagia</taxon>
        <taxon>Cytophagales</taxon>
        <taxon>Hymenobacteraceae</taxon>
        <taxon>Hymenobacter</taxon>
    </lineage>
</organism>
<evidence type="ECO:0000256" key="3">
    <source>
        <dbReference type="ARBA" id="ARBA00022448"/>
    </source>
</evidence>
<dbReference type="SFLD" id="SFLDG00002">
    <property type="entry name" value="C1.7:_P-type_atpase_like"/>
    <property type="match status" value="1"/>
</dbReference>
<feature type="domain" description="HMA" evidence="20">
    <location>
        <begin position="6"/>
        <end position="72"/>
    </location>
</feature>
<evidence type="ECO:0000313" key="21">
    <source>
        <dbReference type="EMBL" id="SMB83644.1"/>
    </source>
</evidence>
<dbReference type="Pfam" id="PF00702">
    <property type="entry name" value="Hydrolase"/>
    <property type="match status" value="1"/>
</dbReference>
<dbReference type="InterPro" id="IPR018303">
    <property type="entry name" value="ATPase_P-typ_P_site"/>
</dbReference>
<dbReference type="PANTHER" id="PTHR43520">
    <property type="entry name" value="ATP7, ISOFORM B"/>
    <property type="match status" value="1"/>
</dbReference>
<dbReference type="InterPro" id="IPR036163">
    <property type="entry name" value="HMA_dom_sf"/>
</dbReference>
<evidence type="ECO:0000256" key="10">
    <source>
        <dbReference type="ARBA" id="ARBA00022840"/>
    </source>
</evidence>
<keyword evidence="10 19" id="KW-0067">ATP-binding</keyword>
<dbReference type="FunFam" id="3.30.70.100:FF:000005">
    <property type="entry name" value="Copper-exporting P-type ATPase A"/>
    <property type="match status" value="1"/>
</dbReference>
<keyword evidence="8 19" id="KW-0547">Nucleotide-binding</keyword>
<dbReference type="NCBIfam" id="TIGR01525">
    <property type="entry name" value="ATPase-IB_hvy"/>
    <property type="match status" value="1"/>
</dbReference>
<dbReference type="FunFam" id="3.40.50.1000:FF:000144">
    <property type="entry name" value="copper-transporting ATPase 1 isoform X2"/>
    <property type="match status" value="1"/>
</dbReference>
<dbReference type="SFLD" id="SFLDF00027">
    <property type="entry name" value="p-type_atpase"/>
    <property type="match status" value="1"/>
</dbReference>
<gene>
    <name evidence="21" type="ORF">SAMN00120144_0754</name>
</gene>
<dbReference type="Pfam" id="PF00122">
    <property type="entry name" value="E1-E2_ATPase"/>
    <property type="match status" value="1"/>
</dbReference>
<dbReference type="InterPro" id="IPR008250">
    <property type="entry name" value="ATPase_P-typ_transduc_dom_A_sf"/>
</dbReference>
<keyword evidence="5" id="KW-0597">Phosphoprotein</keyword>
<dbReference type="GO" id="GO:0016887">
    <property type="term" value="F:ATP hydrolysis activity"/>
    <property type="evidence" value="ECO:0007669"/>
    <property type="project" value="InterPro"/>
</dbReference>
<feature type="transmembrane region" description="Helical" evidence="19">
    <location>
        <begin position="354"/>
        <end position="374"/>
    </location>
</feature>
<dbReference type="GO" id="GO:0055070">
    <property type="term" value="P:copper ion homeostasis"/>
    <property type="evidence" value="ECO:0007669"/>
    <property type="project" value="TreeGrafter"/>
</dbReference>
<dbReference type="PROSITE" id="PS01047">
    <property type="entry name" value="HMA_1"/>
    <property type="match status" value="1"/>
</dbReference>
<evidence type="ECO:0000256" key="4">
    <source>
        <dbReference type="ARBA" id="ARBA00022475"/>
    </source>
</evidence>
<dbReference type="RefSeq" id="WP_084443635.1">
    <property type="nucleotide sequence ID" value="NZ_FWWW01000039.1"/>
</dbReference>
<evidence type="ECO:0000256" key="8">
    <source>
        <dbReference type="ARBA" id="ARBA00022741"/>
    </source>
</evidence>
<keyword evidence="14" id="KW-0186">Copper</keyword>
<dbReference type="PROSITE" id="PS50846">
    <property type="entry name" value="HMA_2"/>
    <property type="match status" value="1"/>
</dbReference>
<evidence type="ECO:0000256" key="2">
    <source>
        <dbReference type="ARBA" id="ARBA00006024"/>
    </source>
</evidence>
<evidence type="ECO:0000256" key="5">
    <source>
        <dbReference type="ARBA" id="ARBA00022553"/>
    </source>
</evidence>
<feature type="transmembrane region" description="Helical" evidence="19">
    <location>
        <begin position="386"/>
        <end position="406"/>
    </location>
</feature>
<keyword evidence="22" id="KW-1185">Reference proteome</keyword>
<evidence type="ECO:0000256" key="18">
    <source>
        <dbReference type="ARBA" id="ARBA00049289"/>
    </source>
</evidence>
<name>A0A1W1USD2_9BACT</name>
<dbReference type="InterPro" id="IPR023214">
    <property type="entry name" value="HAD_sf"/>
</dbReference>
<dbReference type="PROSITE" id="PS01229">
    <property type="entry name" value="COF_2"/>
    <property type="match status" value="1"/>
</dbReference>
<evidence type="ECO:0000256" key="1">
    <source>
        <dbReference type="ARBA" id="ARBA00004651"/>
    </source>
</evidence>
<dbReference type="GO" id="GO:0140581">
    <property type="term" value="F:P-type monovalent copper transporter activity"/>
    <property type="evidence" value="ECO:0007669"/>
    <property type="project" value="UniProtKB-EC"/>
</dbReference>
<dbReference type="InterPro" id="IPR036412">
    <property type="entry name" value="HAD-like_sf"/>
</dbReference>
<dbReference type="OrthoDB" id="1521937at2"/>
<evidence type="ECO:0000256" key="6">
    <source>
        <dbReference type="ARBA" id="ARBA00022692"/>
    </source>
</evidence>
<dbReference type="SUPFAM" id="SSF81665">
    <property type="entry name" value="Calcium ATPase, transmembrane domain M"/>
    <property type="match status" value="1"/>
</dbReference>
<feature type="transmembrane region" description="Helical" evidence="19">
    <location>
        <begin position="728"/>
        <end position="747"/>
    </location>
</feature>
<evidence type="ECO:0000256" key="7">
    <source>
        <dbReference type="ARBA" id="ARBA00022723"/>
    </source>
</evidence>